<protein>
    <recommendedName>
        <fullName evidence="1">DNA circulation N-terminal domain-containing protein</fullName>
    </recommendedName>
</protein>
<dbReference type="OrthoDB" id="378644at2"/>
<proteinExistence type="predicted"/>
<reference evidence="2 3" key="1">
    <citation type="submission" date="2017-07" db="EMBL/GenBank/DDBJ databases">
        <title>A draft genome sequence of Komagataeibacter sucrofermentans LMG 18788.</title>
        <authorList>
            <person name="Skraban J."/>
            <person name="Cleenwerck I."/>
            <person name="Vandamme P."/>
            <person name="Trcek J."/>
        </authorList>
    </citation>
    <scope>NUCLEOTIDE SEQUENCE [LARGE SCALE GENOMIC DNA]</scope>
    <source>
        <strain evidence="2 3">LMG 18788</strain>
    </source>
</reference>
<gene>
    <name evidence="2" type="ORF">CFR77_06570</name>
</gene>
<dbReference type="Pfam" id="PF07157">
    <property type="entry name" value="DNA_circ_N"/>
    <property type="match status" value="1"/>
</dbReference>
<evidence type="ECO:0000313" key="3">
    <source>
        <dbReference type="Proteomes" id="UP000247814"/>
    </source>
</evidence>
<feature type="domain" description="DNA circulation N-terminal" evidence="1">
    <location>
        <begin position="112"/>
        <end position="198"/>
    </location>
</feature>
<keyword evidence="3" id="KW-1185">Reference proteome</keyword>
<dbReference type="Proteomes" id="UP000247814">
    <property type="component" value="Unassembled WGS sequence"/>
</dbReference>
<comment type="caution">
    <text evidence="2">The sequence shown here is derived from an EMBL/GenBank/DDBJ whole genome shotgun (WGS) entry which is preliminary data.</text>
</comment>
<dbReference type="EMBL" id="NKUA01000007">
    <property type="protein sequence ID" value="PYD79400.1"/>
    <property type="molecule type" value="Genomic_DNA"/>
</dbReference>
<evidence type="ECO:0000313" key="2">
    <source>
        <dbReference type="EMBL" id="PYD79400.1"/>
    </source>
</evidence>
<sequence>MSVLRKAGRSGRRSLSQGCSGTVHPDRFHALFDGIGSAHAGLLPVWLAIVRLIDHGRQPRAGYGAPRRGFGSPWHPRQDDRPVRQYPCRTQQCHRNCTVILEELLLSWLEQLQPASWRGVPFAVERSETRMGRRTTVHEYPYRNEVWVEDLGRGVRGYSFYGFVVGDDCYQQEQALLAAAEQPGPGILYHPTLGSRTVCLVGPITTEQRVDRGRAVGLRMEFIESADPVYPSGSTNTQSAVTAAAAGATSAITSDFLSGVGPALTEGVDVVTAGVAASGSMSGEVAALGSDPGLVLSAVTGLSGNYGRYANGNRTTLLSGVTTPEQAIGRVITARTGITNAGALTTQLAGNL</sequence>
<organism evidence="2 3">
    <name type="scientific">Komagataeibacter sucrofermentans</name>
    <dbReference type="NCBI Taxonomy" id="1053551"/>
    <lineage>
        <taxon>Bacteria</taxon>
        <taxon>Pseudomonadati</taxon>
        <taxon>Pseudomonadota</taxon>
        <taxon>Alphaproteobacteria</taxon>
        <taxon>Acetobacterales</taxon>
        <taxon>Acetobacteraceae</taxon>
        <taxon>Komagataeibacter</taxon>
    </lineage>
</organism>
<name>A0A318QLV9_9PROT</name>
<evidence type="ECO:0000259" key="1">
    <source>
        <dbReference type="Pfam" id="PF07157"/>
    </source>
</evidence>
<dbReference type="InterPro" id="IPR009826">
    <property type="entry name" value="DNA_circ_N"/>
</dbReference>
<accession>A0A318QLV9</accession>
<dbReference type="AlphaFoldDB" id="A0A318QLV9"/>